<dbReference type="EMBL" id="JAMRDG010000002">
    <property type="protein sequence ID" value="KAJ3687536.1"/>
    <property type="molecule type" value="Genomic_DNA"/>
</dbReference>
<protein>
    <submittedName>
        <fullName evidence="3">Uncharacterized protein</fullName>
    </submittedName>
</protein>
<dbReference type="InterPro" id="IPR021924">
    <property type="entry name" value="DUF3537"/>
</dbReference>
<keyword evidence="2" id="KW-1133">Transmembrane helix</keyword>
<keyword evidence="2" id="KW-0472">Membrane</keyword>
<feature type="transmembrane region" description="Helical" evidence="2">
    <location>
        <begin position="283"/>
        <end position="305"/>
    </location>
</feature>
<dbReference type="AlphaFoldDB" id="A0AAD5Z620"/>
<feature type="transmembrane region" description="Helical" evidence="2">
    <location>
        <begin position="176"/>
        <end position="194"/>
    </location>
</feature>
<name>A0AAD5Z620_9POAL</name>
<evidence type="ECO:0000256" key="2">
    <source>
        <dbReference type="SAM" id="Phobius"/>
    </source>
</evidence>
<feature type="transmembrane region" description="Helical" evidence="2">
    <location>
        <begin position="206"/>
        <end position="224"/>
    </location>
</feature>
<dbReference type="PANTHER" id="PTHR31963:SF2">
    <property type="entry name" value="ZINC FINGER CONSTANS-LIKE PROTEIN (DUF3537)"/>
    <property type="match status" value="1"/>
</dbReference>
<evidence type="ECO:0000256" key="1">
    <source>
        <dbReference type="SAM" id="MobiDB-lite"/>
    </source>
</evidence>
<organism evidence="3 4">
    <name type="scientific">Rhynchospora tenuis</name>
    <dbReference type="NCBI Taxonomy" id="198213"/>
    <lineage>
        <taxon>Eukaryota</taxon>
        <taxon>Viridiplantae</taxon>
        <taxon>Streptophyta</taxon>
        <taxon>Embryophyta</taxon>
        <taxon>Tracheophyta</taxon>
        <taxon>Spermatophyta</taxon>
        <taxon>Magnoliopsida</taxon>
        <taxon>Liliopsida</taxon>
        <taxon>Poales</taxon>
        <taxon>Cyperaceae</taxon>
        <taxon>Cyperoideae</taxon>
        <taxon>Rhynchosporeae</taxon>
        <taxon>Rhynchospora</taxon>
    </lineage>
</organism>
<keyword evidence="4" id="KW-1185">Reference proteome</keyword>
<dbReference type="PANTHER" id="PTHR31963">
    <property type="entry name" value="RAS GUANINE NUCLEOTIDE EXCHANGE FACTOR K"/>
    <property type="match status" value="1"/>
</dbReference>
<keyword evidence="2" id="KW-0812">Transmembrane</keyword>
<feature type="transmembrane region" description="Helical" evidence="2">
    <location>
        <begin position="446"/>
        <end position="465"/>
    </location>
</feature>
<reference evidence="3 4" key="1">
    <citation type="journal article" date="2022" name="Cell">
        <title>Repeat-based holocentromeres influence genome architecture and karyotype evolution.</title>
        <authorList>
            <person name="Hofstatter P.G."/>
            <person name="Thangavel G."/>
            <person name="Lux T."/>
            <person name="Neumann P."/>
            <person name="Vondrak T."/>
            <person name="Novak P."/>
            <person name="Zhang M."/>
            <person name="Costa L."/>
            <person name="Castellani M."/>
            <person name="Scott A."/>
            <person name="Toegelov H."/>
            <person name="Fuchs J."/>
            <person name="Mata-Sucre Y."/>
            <person name="Dias Y."/>
            <person name="Vanzela A.L.L."/>
            <person name="Huettel B."/>
            <person name="Almeida C.C.S."/>
            <person name="Simkova H."/>
            <person name="Souza G."/>
            <person name="Pedrosa-Harand A."/>
            <person name="Macas J."/>
            <person name="Mayer K.F.X."/>
            <person name="Houben A."/>
            <person name="Marques A."/>
        </authorList>
    </citation>
    <scope>NUCLEOTIDE SEQUENCE [LARGE SCALE GENOMIC DNA]</scope>
    <source>
        <strain evidence="3">RhyTen1mFocal</strain>
    </source>
</reference>
<dbReference type="Proteomes" id="UP001210211">
    <property type="component" value="Unassembled WGS sequence"/>
</dbReference>
<accession>A0AAD5Z620</accession>
<dbReference type="Pfam" id="PF12056">
    <property type="entry name" value="DUF3537"/>
    <property type="match status" value="1"/>
</dbReference>
<comment type="caution">
    <text evidence="3">The sequence shown here is derived from an EMBL/GenBank/DDBJ whole genome shotgun (WGS) entry which is preliminary data.</text>
</comment>
<feature type="compositionally biased region" description="Pro residues" evidence="1">
    <location>
        <begin position="7"/>
        <end position="20"/>
    </location>
</feature>
<sequence>MADHSPSPSPSPPLPPPPPSHTNNHTSPDNNNHNNNEDTSVPLLQSIITPLDRSLRHLETFLCLLGLCPFSISAVPFHPLLLPSSVFLLFGVALPTLASVLSRCSDTASSSCEEYEVDGFDNCALVSLAAVAAVSIGCVSRSLCKYGIRRFLFVDQRHCRADSRFQKEYLTKIQGFFRLVVWWIIPCLLVKIAREVFRFMHLLNDSTWRAIVVLLASIVSWTYLTSIILSSCTLFHLVCNLHVIHFEDYCKLLEQDLDPMLYLEEHMNLRYNLLKISHRFRMFLLLLFSCVTATLFVVLFITTAYGGKINFTNAGDIAVSAVVHVVGLVLCLHAAAKISHRAQGIASLASRWHALVTCSTSSNDSNSTHRVPSSGNLVSLVPANFLTMDYAESDLESLENGPVQSNTQLVSYMSSYHKREALVLYLLANPGGITIFGWTIDRGLLNTILMFELSLVLFVFGKTFVLPNSKSLVNSVLGLF</sequence>
<feature type="region of interest" description="Disordered" evidence="1">
    <location>
        <begin position="1"/>
        <end position="39"/>
    </location>
</feature>
<feature type="transmembrane region" description="Helical" evidence="2">
    <location>
        <begin position="422"/>
        <end position="440"/>
    </location>
</feature>
<proteinExistence type="predicted"/>
<evidence type="ECO:0000313" key="4">
    <source>
        <dbReference type="Proteomes" id="UP001210211"/>
    </source>
</evidence>
<feature type="transmembrane region" description="Helical" evidence="2">
    <location>
        <begin position="81"/>
        <end position="101"/>
    </location>
</feature>
<gene>
    <name evidence="3" type="ORF">LUZ61_016700</name>
</gene>
<evidence type="ECO:0000313" key="3">
    <source>
        <dbReference type="EMBL" id="KAJ3687536.1"/>
    </source>
</evidence>
<feature type="transmembrane region" description="Helical" evidence="2">
    <location>
        <begin position="317"/>
        <end position="336"/>
    </location>
</feature>
<feature type="compositionally biased region" description="Low complexity" evidence="1">
    <location>
        <begin position="21"/>
        <end position="39"/>
    </location>
</feature>